<comment type="caution">
    <text evidence="1">The sequence shown here is derived from an EMBL/GenBank/DDBJ whole genome shotgun (WGS) entry which is preliminary data.</text>
</comment>
<sequence length="85" mass="9754">MEGFKFSGNFEREVNRAVQGGVKKVAAEYQRMFDGMLRTYKGRPVSTIKPILRRNWQKIGGDITDPELTTYAQHISDGTKIQMKM</sequence>
<accession>A0A4S5E2M2</accession>
<evidence type="ECO:0000313" key="2">
    <source>
        <dbReference type="Proteomes" id="UP000305233"/>
    </source>
</evidence>
<keyword evidence="2" id="KW-1185">Reference proteome</keyword>
<organism evidence="1 2">
    <name type="scientific">Arthrobacter echini</name>
    <dbReference type="NCBI Taxonomy" id="1529066"/>
    <lineage>
        <taxon>Bacteria</taxon>
        <taxon>Bacillati</taxon>
        <taxon>Actinomycetota</taxon>
        <taxon>Actinomycetes</taxon>
        <taxon>Micrococcales</taxon>
        <taxon>Micrococcaceae</taxon>
        <taxon>Arthrobacter</taxon>
    </lineage>
</organism>
<name>A0A4S5E2M2_9MICC</name>
<protein>
    <submittedName>
        <fullName evidence="1">Uncharacterized protein</fullName>
    </submittedName>
</protein>
<dbReference type="Proteomes" id="UP000305233">
    <property type="component" value="Unassembled WGS sequence"/>
</dbReference>
<dbReference type="RefSeq" id="WP_136455089.1">
    <property type="nucleotide sequence ID" value="NZ_SSWH01000010.1"/>
</dbReference>
<dbReference type="EMBL" id="SSWH01000010">
    <property type="protein sequence ID" value="THJ65636.1"/>
    <property type="molecule type" value="Genomic_DNA"/>
</dbReference>
<dbReference type="OrthoDB" id="4775007at2"/>
<proteinExistence type="predicted"/>
<reference evidence="1 2" key="1">
    <citation type="submission" date="2019-04" db="EMBL/GenBank/DDBJ databases">
        <authorList>
            <person name="Liu Q."/>
            <person name="Xin Y.-H."/>
        </authorList>
    </citation>
    <scope>NUCLEOTIDE SEQUENCE [LARGE SCALE GENOMIC DNA]</scope>
    <source>
        <strain evidence="1 2">AM23</strain>
    </source>
</reference>
<dbReference type="AlphaFoldDB" id="A0A4S5E2M2"/>
<gene>
    <name evidence="1" type="ORF">E8P82_11740</name>
</gene>
<evidence type="ECO:0000313" key="1">
    <source>
        <dbReference type="EMBL" id="THJ65636.1"/>
    </source>
</evidence>